<feature type="region of interest" description="Disordered" evidence="2">
    <location>
        <begin position="313"/>
        <end position="348"/>
    </location>
</feature>
<feature type="compositionally biased region" description="Low complexity" evidence="2">
    <location>
        <begin position="36"/>
        <end position="51"/>
    </location>
</feature>
<evidence type="ECO:0000313" key="3">
    <source>
        <dbReference type="EMBL" id="KAK4542654.1"/>
    </source>
</evidence>
<feature type="coiled-coil region" evidence="1">
    <location>
        <begin position="268"/>
        <end position="302"/>
    </location>
</feature>
<evidence type="ECO:0000256" key="1">
    <source>
        <dbReference type="SAM" id="Coils"/>
    </source>
</evidence>
<dbReference type="PANTHER" id="PTHR42041">
    <property type="entry name" value="DNA ENDONUCLEASE ACTIVATOR CTP1 C-TERMINAL DOMAIN-CONTAINING PROTEIN"/>
    <property type="match status" value="1"/>
</dbReference>
<dbReference type="PANTHER" id="PTHR42041:SF1">
    <property type="entry name" value="DNA ENDONUCLEASE ACTIVATOR CTP1 C-TERMINAL DOMAIN-CONTAINING PROTEIN"/>
    <property type="match status" value="1"/>
</dbReference>
<gene>
    <name evidence="3" type="ORF">LTR36_006226</name>
</gene>
<keyword evidence="1" id="KW-0175">Coiled coil</keyword>
<organism evidence="3 4">
    <name type="scientific">Oleoguttula mirabilis</name>
    <dbReference type="NCBI Taxonomy" id="1507867"/>
    <lineage>
        <taxon>Eukaryota</taxon>
        <taxon>Fungi</taxon>
        <taxon>Dikarya</taxon>
        <taxon>Ascomycota</taxon>
        <taxon>Pezizomycotina</taxon>
        <taxon>Dothideomycetes</taxon>
        <taxon>Dothideomycetidae</taxon>
        <taxon>Mycosphaerellales</taxon>
        <taxon>Teratosphaeriaceae</taxon>
        <taxon>Oleoguttula</taxon>
    </lineage>
</organism>
<name>A0AAV9JCI4_9PEZI</name>
<feature type="compositionally biased region" description="Pro residues" evidence="2">
    <location>
        <begin position="1"/>
        <end position="11"/>
    </location>
</feature>
<feature type="region of interest" description="Disordered" evidence="2">
    <location>
        <begin position="1"/>
        <end position="72"/>
    </location>
</feature>
<proteinExistence type="predicted"/>
<reference evidence="3 4" key="1">
    <citation type="submission" date="2021-11" db="EMBL/GenBank/DDBJ databases">
        <title>Black yeast isolated from Biological Soil Crust.</title>
        <authorList>
            <person name="Kurbessoian T."/>
        </authorList>
    </citation>
    <scope>NUCLEOTIDE SEQUENCE [LARGE SCALE GENOMIC DNA]</scope>
    <source>
        <strain evidence="3 4">CCFEE 5522</strain>
    </source>
</reference>
<accession>A0AAV9JCI4</accession>
<keyword evidence="4" id="KW-1185">Reference proteome</keyword>
<dbReference type="AlphaFoldDB" id="A0AAV9JCI4"/>
<feature type="coiled-coil region" evidence="1">
    <location>
        <begin position="350"/>
        <end position="377"/>
    </location>
</feature>
<feature type="coiled-coil region" evidence="1">
    <location>
        <begin position="138"/>
        <end position="218"/>
    </location>
</feature>
<feature type="compositionally biased region" description="Basic and acidic residues" evidence="2">
    <location>
        <begin position="519"/>
        <end position="535"/>
    </location>
</feature>
<evidence type="ECO:0000313" key="4">
    <source>
        <dbReference type="Proteomes" id="UP001324427"/>
    </source>
</evidence>
<sequence length="691" mass="76994">MAAMGPPPAFRFPPTKDSQPLHTLSPERVNATRPLSSLSTTTNATKTTMTSDAESQFRRPHEISSTHSSPTRKVNLFADFHPTTPTSTRGFALPQSPSLPEIHALRGHARTNSDVQGLVKRFEHLDVRDKDAESAERLKRHEAELGRAQIAREEAESDVKRLRHEMRGMRKDAEESRERESKVVRRLETVMDEYANAKENYASQHAIYEKELRKARKEAFKSSSVVLKLQEELKSTRSSLRITQSGFELEKEKVQRREQETFNAQYQLAAVQEELDKLRAHLRIAQEEKEALKTSLKEEEVARMAAEGMIALPPSKEEEDVELFGSSRRSSPQKRARSPLSDDKENMGALSKKMLEAKRLQEELLREQTRREHAEDMIEFLSLECRFRCCSCQTAAKRGHDYGVSISGELAATLDHLMEGVKNVLHPSGGPDVSDQMQVDSEAVMEEMPEAEPASHTNIEEMASSEEPAEAPERTPETHEPEDDDRSVTLAAEEPSPEQQLPIEEDAPTAPHPAPAEPEAERVVAEDRESNHAEEMPENSTTVPLPASSPELPLLQQQTAPLRPHHHNIRTVTTTTTVPMHFTPIGYKTHLHQLPFDDAENIPPLHFDSTSGATAPTFDRAAALAAIEYRRGRAKSIATGHMTPRKQMLEGVNMKERRDISAPALGGKTIGGGSFAKGASSVGRAGGRRMA</sequence>
<dbReference type="EMBL" id="JAVFHQ010000039">
    <property type="protein sequence ID" value="KAK4542654.1"/>
    <property type="molecule type" value="Genomic_DNA"/>
</dbReference>
<feature type="compositionally biased region" description="Basic and acidic residues" evidence="2">
    <location>
        <begin position="55"/>
        <end position="64"/>
    </location>
</feature>
<comment type="caution">
    <text evidence="3">The sequence shown here is derived from an EMBL/GenBank/DDBJ whole genome shotgun (WGS) entry which is preliminary data.</text>
</comment>
<feature type="region of interest" description="Disordered" evidence="2">
    <location>
        <begin position="445"/>
        <end position="549"/>
    </location>
</feature>
<dbReference type="Proteomes" id="UP001324427">
    <property type="component" value="Unassembled WGS sequence"/>
</dbReference>
<evidence type="ECO:0000256" key="2">
    <source>
        <dbReference type="SAM" id="MobiDB-lite"/>
    </source>
</evidence>
<protein>
    <submittedName>
        <fullName evidence="3">Uncharacterized protein</fullName>
    </submittedName>
</protein>